<comment type="caution">
    <text evidence="2">The sequence shown here is derived from an EMBL/GenBank/DDBJ whole genome shotgun (WGS) entry which is preliminary data.</text>
</comment>
<dbReference type="InParanoid" id="A0A482XCU7"/>
<proteinExistence type="predicted"/>
<keyword evidence="1" id="KW-0472">Membrane</keyword>
<feature type="transmembrane region" description="Helical" evidence="1">
    <location>
        <begin position="58"/>
        <end position="76"/>
    </location>
</feature>
<evidence type="ECO:0000256" key="1">
    <source>
        <dbReference type="SAM" id="Phobius"/>
    </source>
</evidence>
<accession>A0A482XCU7</accession>
<keyword evidence="1" id="KW-0812">Transmembrane</keyword>
<organism evidence="2 3">
    <name type="scientific">Laodelphax striatellus</name>
    <name type="common">Small brown planthopper</name>
    <name type="synonym">Delphax striatella</name>
    <dbReference type="NCBI Taxonomy" id="195883"/>
    <lineage>
        <taxon>Eukaryota</taxon>
        <taxon>Metazoa</taxon>
        <taxon>Ecdysozoa</taxon>
        <taxon>Arthropoda</taxon>
        <taxon>Hexapoda</taxon>
        <taxon>Insecta</taxon>
        <taxon>Pterygota</taxon>
        <taxon>Neoptera</taxon>
        <taxon>Paraneoptera</taxon>
        <taxon>Hemiptera</taxon>
        <taxon>Auchenorrhyncha</taxon>
        <taxon>Fulgoroidea</taxon>
        <taxon>Delphacidae</taxon>
        <taxon>Criomorphinae</taxon>
        <taxon>Laodelphax</taxon>
    </lineage>
</organism>
<evidence type="ECO:0000313" key="3">
    <source>
        <dbReference type="Proteomes" id="UP000291343"/>
    </source>
</evidence>
<dbReference type="EMBL" id="QKKF02012654">
    <property type="protein sequence ID" value="RZF43533.1"/>
    <property type="molecule type" value="Genomic_DNA"/>
</dbReference>
<sequence length="166" mass="17768">MYLQTPEIEQAVKIMTSKFVAKLNIIGKMLKRESELIYIRELQEDRLYNQKEKMLKNVINLVISVVLLCCLLISNASGRSIYSRRQPHHHPGGFGGPGPGGFGGGYNPYGGGGFGGNNGFNGGGFNPNFSNSNAASQSASFNFETPFGGFSASNSASNAFGSNFQG</sequence>
<name>A0A482XCU7_LAOST</name>
<dbReference type="AlphaFoldDB" id="A0A482XCU7"/>
<dbReference type="Proteomes" id="UP000291343">
    <property type="component" value="Unassembled WGS sequence"/>
</dbReference>
<protein>
    <submittedName>
        <fullName evidence="2">Uncharacterized protein</fullName>
    </submittedName>
</protein>
<gene>
    <name evidence="2" type="ORF">LSTR_LSTR013057</name>
</gene>
<keyword evidence="1" id="KW-1133">Transmembrane helix</keyword>
<reference evidence="2 3" key="1">
    <citation type="journal article" date="2017" name="Gigascience">
        <title>Genome sequence of the small brown planthopper, Laodelphax striatellus.</title>
        <authorList>
            <person name="Zhu J."/>
            <person name="Jiang F."/>
            <person name="Wang X."/>
            <person name="Yang P."/>
            <person name="Bao Y."/>
            <person name="Zhao W."/>
            <person name="Wang W."/>
            <person name="Lu H."/>
            <person name="Wang Q."/>
            <person name="Cui N."/>
            <person name="Li J."/>
            <person name="Chen X."/>
            <person name="Luo L."/>
            <person name="Yu J."/>
            <person name="Kang L."/>
            <person name="Cui F."/>
        </authorList>
    </citation>
    <scope>NUCLEOTIDE SEQUENCE [LARGE SCALE GENOMIC DNA]</scope>
    <source>
        <strain evidence="2">Lst14</strain>
    </source>
</reference>
<evidence type="ECO:0000313" key="2">
    <source>
        <dbReference type="EMBL" id="RZF43533.1"/>
    </source>
</evidence>
<keyword evidence="3" id="KW-1185">Reference proteome</keyword>